<sequence length="72" mass="8408">MRRLRSVASTGFARDTRDLNWFPRCEFMSKCRLARVVHGTEIERNDVKNEVVMPFSDSRYSAGRNQTVERVA</sequence>
<proteinExistence type="predicted"/>
<dbReference type="Proteomes" id="UP000060277">
    <property type="component" value="Chromosome"/>
</dbReference>
<protein>
    <submittedName>
        <fullName evidence="1">Uncharacterized protein</fullName>
    </submittedName>
</protein>
<name>A0ABM5WF01_9BURK</name>
<keyword evidence="2" id="KW-1185">Reference proteome</keyword>
<evidence type="ECO:0000313" key="2">
    <source>
        <dbReference type="Proteomes" id="UP000060277"/>
    </source>
</evidence>
<reference evidence="2" key="1">
    <citation type="submission" date="2015-12" db="EMBL/GenBank/DDBJ databases">
        <title>Complete genome sequence of Pandoraea norimbergensis DSM 11628.</title>
        <authorList>
            <person name="Ee R."/>
            <person name="Lim Y.-L."/>
            <person name="Yong D."/>
            <person name="Yin W.-F."/>
            <person name="Chan K.-G."/>
        </authorList>
    </citation>
    <scope>NUCLEOTIDE SEQUENCE [LARGE SCALE GENOMIC DNA]</scope>
    <source>
        <strain evidence="2">DSM 11628</strain>
    </source>
</reference>
<dbReference type="EMBL" id="CP013480">
    <property type="protein sequence ID" value="ALS58761.1"/>
    <property type="molecule type" value="Genomic_DNA"/>
</dbReference>
<evidence type="ECO:0000313" key="1">
    <source>
        <dbReference type="EMBL" id="ALS58761.1"/>
    </source>
</evidence>
<gene>
    <name evidence="1" type="ORF">AT302_02165</name>
</gene>
<accession>A0ABM5WF01</accession>
<organism evidence="1 2">
    <name type="scientific">Pandoraea norimbergensis</name>
    <dbReference type="NCBI Taxonomy" id="93219"/>
    <lineage>
        <taxon>Bacteria</taxon>
        <taxon>Pseudomonadati</taxon>
        <taxon>Pseudomonadota</taxon>
        <taxon>Betaproteobacteria</taxon>
        <taxon>Burkholderiales</taxon>
        <taxon>Burkholderiaceae</taxon>
        <taxon>Pandoraea</taxon>
    </lineage>
</organism>